<dbReference type="EMBL" id="LR796274">
    <property type="protein sequence ID" value="CAB4133672.1"/>
    <property type="molecule type" value="Genomic_DNA"/>
</dbReference>
<gene>
    <name evidence="1" type="ORF">UFOVP257_394</name>
</gene>
<organism evidence="1">
    <name type="scientific">uncultured Caudovirales phage</name>
    <dbReference type="NCBI Taxonomy" id="2100421"/>
    <lineage>
        <taxon>Viruses</taxon>
        <taxon>Duplodnaviria</taxon>
        <taxon>Heunggongvirae</taxon>
        <taxon>Uroviricota</taxon>
        <taxon>Caudoviricetes</taxon>
        <taxon>Peduoviridae</taxon>
        <taxon>Maltschvirus</taxon>
        <taxon>Maltschvirus maltsch</taxon>
    </lineage>
</organism>
<accession>A0A6J5LJA8</accession>
<reference evidence="1" key="1">
    <citation type="submission" date="2020-04" db="EMBL/GenBank/DDBJ databases">
        <authorList>
            <person name="Chiriac C."/>
            <person name="Salcher M."/>
            <person name="Ghai R."/>
            <person name="Kavagutti S V."/>
        </authorList>
    </citation>
    <scope>NUCLEOTIDE SEQUENCE</scope>
</reference>
<proteinExistence type="predicted"/>
<name>A0A6J5LJA8_9CAUD</name>
<evidence type="ECO:0000313" key="1">
    <source>
        <dbReference type="EMBL" id="CAB4133672.1"/>
    </source>
</evidence>
<sequence>MEQETQTPNADVPSLSLQDLVLLMNLVRVTAERGAIKAEEMTAVGAVHDKLLKFLQASGAVATKPAEAEQPPAAE</sequence>
<protein>
    <submittedName>
        <fullName evidence="1">Uncharacterized protein</fullName>
    </submittedName>
</protein>